<evidence type="ECO:0000256" key="2">
    <source>
        <dbReference type="ARBA" id="ARBA00013194"/>
    </source>
</evidence>
<keyword evidence="8" id="KW-1185">Reference proteome</keyword>
<dbReference type="InterPro" id="IPR044609">
    <property type="entry name" value="FKBP2/11"/>
</dbReference>
<dbReference type="GO" id="GO:0005783">
    <property type="term" value="C:endoplasmic reticulum"/>
    <property type="evidence" value="ECO:0007669"/>
    <property type="project" value="TreeGrafter"/>
</dbReference>
<name>A0A915JXG9_ROMCU</name>
<keyword evidence="6" id="KW-0732">Signal</keyword>
<protein>
    <recommendedName>
        <fullName evidence="2 5">peptidylprolyl isomerase</fullName>
        <ecNumber evidence="2 5">5.2.1.8</ecNumber>
    </recommendedName>
</protein>
<accession>A0A915JXG9</accession>
<dbReference type="Gene3D" id="3.10.50.40">
    <property type="match status" value="1"/>
</dbReference>
<proteinExistence type="predicted"/>
<dbReference type="AlphaFoldDB" id="A0A915JXG9"/>
<dbReference type="FunFam" id="3.10.50.40:FF:000006">
    <property type="entry name" value="Peptidyl-prolyl cis-trans isomerase"/>
    <property type="match status" value="1"/>
</dbReference>
<feature type="chain" id="PRO_5037851128" description="peptidylprolyl isomerase" evidence="6">
    <location>
        <begin position="19"/>
        <end position="145"/>
    </location>
</feature>
<dbReference type="InterPro" id="IPR046357">
    <property type="entry name" value="PPIase_dom_sf"/>
</dbReference>
<dbReference type="OMA" id="GHELLMH"/>
<evidence type="ECO:0000256" key="4">
    <source>
        <dbReference type="ARBA" id="ARBA00023235"/>
    </source>
</evidence>
<keyword evidence="4 5" id="KW-0413">Isomerase</keyword>
<reference evidence="9" key="1">
    <citation type="submission" date="2022-11" db="UniProtKB">
        <authorList>
            <consortium name="WormBaseParasite"/>
        </authorList>
    </citation>
    <scope>IDENTIFICATION</scope>
</reference>
<dbReference type="WBParaSite" id="nRc.2.0.1.t30719-RA">
    <property type="protein sequence ID" value="nRc.2.0.1.t30719-RA"/>
    <property type="gene ID" value="nRc.2.0.1.g30719"/>
</dbReference>
<dbReference type="PANTHER" id="PTHR45779">
    <property type="entry name" value="PEPTIDYLPROLYL ISOMERASE"/>
    <property type="match status" value="1"/>
</dbReference>
<dbReference type="PROSITE" id="PS50059">
    <property type="entry name" value="FKBP_PPIASE"/>
    <property type="match status" value="1"/>
</dbReference>
<keyword evidence="3 5" id="KW-0697">Rotamase</keyword>
<dbReference type="InterPro" id="IPR001179">
    <property type="entry name" value="PPIase_FKBP_dom"/>
</dbReference>
<sequence>MQYLTLAALLIVAYIVDAKTPITKLQIGIKKRINDADCKIRSKNKDVLSVHYTGTLEDGTVFDSSRTRGDPFTFTLGQGQVIKGWDQGMLNMCEGEQRKLKIPSDLGYGKSGSPPKIPGKSFLDLSWPGKFENDVHVQADRNQVF</sequence>
<dbReference type="Proteomes" id="UP000887565">
    <property type="component" value="Unplaced"/>
</dbReference>
<dbReference type="Pfam" id="PF00254">
    <property type="entry name" value="FKBP_C"/>
    <property type="match status" value="1"/>
</dbReference>
<dbReference type="SUPFAM" id="SSF54534">
    <property type="entry name" value="FKBP-like"/>
    <property type="match status" value="1"/>
</dbReference>
<evidence type="ECO:0000256" key="1">
    <source>
        <dbReference type="ARBA" id="ARBA00000971"/>
    </source>
</evidence>
<evidence type="ECO:0000256" key="3">
    <source>
        <dbReference type="ARBA" id="ARBA00023110"/>
    </source>
</evidence>
<comment type="catalytic activity">
    <reaction evidence="1 5">
        <text>[protein]-peptidylproline (omega=180) = [protein]-peptidylproline (omega=0)</text>
        <dbReference type="Rhea" id="RHEA:16237"/>
        <dbReference type="Rhea" id="RHEA-COMP:10747"/>
        <dbReference type="Rhea" id="RHEA-COMP:10748"/>
        <dbReference type="ChEBI" id="CHEBI:83833"/>
        <dbReference type="ChEBI" id="CHEBI:83834"/>
        <dbReference type="EC" id="5.2.1.8"/>
    </reaction>
</comment>
<evidence type="ECO:0000256" key="6">
    <source>
        <dbReference type="SAM" id="SignalP"/>
    </source>
</evidence>
<evidence type="ECO:0000313" key="9">
    <source>
        <dbReference type="WBParaSite" id="nRc.2.0.1.t30719-RA"/>
    </source>
</evidence>
<feature type="signal peptide" evidence="6">
    <location>
        <begin position="1"/>
        <end position="18"/>
    </location>
</feature>
<evidence type="ECO:0000313" key="8">
    <source>
        <dbReference type="Proteomes" id="UP000887565"/>
    </source>
</evidence>
<organism evidence="8 9">
    <name type="scientific">Romanomermis culicivorax</name>
    <name type="common">Nematode worm</name>
    <dbReference type="NCBI Taxonomy" id="13658"/>
    <lineage>
        <taxon>Eukaryota</taxon>
        <taxon>Metazoa</taxon>
        <taxon>Ecdysozoa</taxon>
        <taxon>Nematoda</taxon>
        <taxon>Enoplea</taxon>
        <taxon>Dorylaimia</taxon>
        <taxon>Mermithida</taxon>
        <taxon>Mermithoidea</taxon>
        <taxon>Mermithidae</taxon>
        <taxon>Romanomermis</taxon>
    </lineage>
</organism>
<feature type="domain" description="PPIase FKBP-type" evidence="7">
    <location>
        <begin position="45"/>
        <end position="123"/>
    </location>
</feature>
<evidence type="ECO:0000256" key="5">
    <source>
        <dbReference type="PROSITE-ProRule" id="PRU00277"/>
    </source>
</evidence>
<evidence type="ECO:0000259" key="7">
    <source>
        <dbReference type="PROSITE" id="PS50059"/>
    </source>
</evidence>
<dbReference type="PANTHER" id="PTHR45779:SF7">
    <property type="entry name" value="PEPTIDYLPROLYL ISOMERASE"/>
    <property type="match status" value="1"/>
</dbReference>
<dbReference type="GO" id="GO:0003755">
    <property type="term" value="F:peptidyl-prolyl cis-trans isomerase activity"/>
    <property type="evidence" value="ECO:0007669"/>
    <property type="project" value="UniProtKB-KW"/>
</dbReference>
<dbReference type="EC" id="5.2.1.8" evidence="2 5"/>